<evidence type="ECO:0000259" key="3">
    <source>
        <dbReference type="PROSITE" id="PS50835"/>
    </source>
</evidence>
<dbReference type="InterPro" id="IPR013098">
    <property type="entry name" value="Ig_I-set"/>
</dbReference>
<dbReference type="PROSITE" id="PS50853">
    <property type="entry name" value="FN3"/>
    <property type="match status" value="3"/>
</dbReference>
<dbReference type="Bgee" id="ENSAMXG00000034331">
    <property type="expression patterns" value="Expressed in muscle tissue and 9 other cell types or tissues"/>
</dbReference>
<organism evidence="5 6">
    <name type="scientific">Astyanax mexicanus</name>
    <name type="common">Blind cave fish</name>
    <name type="synonym">Astyanax fasciatus mexicanus</name>
    <dbReference type="NCBI Taxonomy" id="7994"/>
    <lineage>
        <taxon>Eukaryota</taxon>
        <taxon>Metazoa</taxon>
        <taxon>Chordata</taxon>
        <taxon>Craniata</taxon>
        <taxon>Vertebrata</taxon>
        <taxon>Euteleostomi</taxon>
        <taxon>Actinopterygii</taxon>
        <taxon>Neopterygii</taxon>
        <taxon>Teleostei</taxon>
        <taxon>Ostariophysi</taxon>
        <taxon>Characiformes</taxon>
        <taxon>Characoidei</taxon>
        <taxon>Acestrorhamphidae</taxon>
        <taxon>Acestrorhamphinae</taxon>
        <taxon>Astyanax</taxon>
    </lineage>
</organism>
<sequence>METTYVIDELSEKASYFFRVSAENENGVGDPCNTADCVKATEKPGPIKDLAMKDSSKTSKKTGRWLKVLTRKPIVEAAHRVTHLTEDVEYEFRVYAVNDAGVSNPSNISMPIKCAEPTEEPDGPSIINVTDTTNTSVSLEWTRPGYDGGMEVQGYIIEMCKATEEEWRRINEDLCTVTKYTATGLETGAEYKFRIIAINAIGKGKPKEISEPVKAVDRLTAPEIEIDASFQQTHIVKSGGSVCLRIAFKGKPAPSASWVKVDGELGVMADVTTTENVSCLTLENCTRNDSGKYTLALENSSGSKSTTFTVKVLDTPGAPGAFKVKDVNRGALTLTWEPPLNDGGARVHHYLVEKPKGTDKWVVAGTTKNLTHTVERLTEGTEYEFRVKAKNDAGFSEPKEAFSSVIVKEPRIEPTADLSGITNQLITCKTGASFEIDVPFSGRPAPKVTWKLEEMRLKETDRVSIKTTKNRTTLAVKESMVRAVNSRGMGEPKETVTAVTVQEQRGTLQLFS</sequence>
<evidence type="ECO:0000256" key="1">
    <source>
        <dbReference type="ARBA" id="ARBA00022737"/>
    </source>
</evidence>
<dbReference type="STRING" id="7994.ENSAMXP00000037753"/>
<evidence type="ECO:0000313" key="5">
    <source>
        <dbReference type="Ensembl" id="ENSAMXP00000037753.1"/>
    </source>
</evidence>
<dbReference type="FunFam" id="2.60.40.10:FF:000031">
    <property type="entry name" value="Myosin-binding protein C, slow type"/>
    <property type="match status" value="1"/>
</dbReference>
<dbReference type="InterPro" id="IPR003599">
    <property type="entry name" value="Ig_sub"/>
</dbReference>
<reference evidence="6" key="2">
    <citation type="journal article" date="2014" name="Nat. Commun.">
        <title>The cavefish genome reveals candidate genes for eye loss.</title>
        <authorList>
            <person name="McGaugh S.E."/>
            <person name="Gross J.B."/>
            <person name="Aken B."/>
            <person name="Blin M."/>
            <person name="Borowsky R."/>
            <person name="Chalopin D."/>
            <person name="Hinaux H."/>
            <person name="Jeffery W.R."/>
            <person name="Keene A."/>
            <person name="Ma L."/>
            <person name="Minx P."/>
            <person name="Murphy D."/>
            <person name="O'Quin K.E."/>
            <person name="Retaux S."/>
            <person name="Rohner N."/>
            <person name="Searle S.M."/>
            <person name="Stahl B.A."/>
            <person name="Tabin C."/>
            <person name="Volff J.N."/>
            <person name="Yoshizawa M."/>
            <person name="Warren W.C."/>
        </authorList>
    </citation>
    <scope>NUCLEOTIDE SEQUENCE [LARGE SCALE GENOMIC DNA]</scope>
    <source>
        <strain evidence="6">female</strain>
    </source>
</reference>
<dbReference type="Proteomes" id="UP000018467">
    <property type="component" value="Unassembled WGS sequence"/>
</dbReference>
<evidence type="ECO:0008006" key="7">
    <source>
        <dbReference type="Google" id="ProtNLM"/>
    </source>
</evidence>
<dbReference type="GO" id="GO:0048738">
    <property type="term" value="P:cardiac muscle tissue development"/>
    <property type="evidence" value="ECO:0007669"/>
    <property type="project" value="TreeGrafter"/>
</dbReference>
<dbReference type="InParanoid" id="A0A3B1J687"/>
<dbReference type="GO" id="GO:0031430">
    <property type="term" value="C:M band"/>
    <property type="evidence" value="ECO:0007669"/>
    <property type="project" value="TreeGrafter"/>
</dbReference>
<dbReference type="SUPFAM" id="SSF49265">
    <property type="entry name" value="Fibronectin type III"/>
    <property type="match status" value="2"/>
</dbReference>
<dbReference type="GO" id="GO:0008307">
    <property type="term" value="F:structural constituent of muscle"/>
    <property type="evidence" value="ECO:0007669"/>
    <property type="project" value="TreeGrafter"/>
</dbReference>
<keyword evidence="2" id="KW-0393">Immunoglobulin domain</keyword>
<dbReference type="Gene3D" id="2.60.40.10">
    <property type="entry name" value="Immunoglobulins"/>
    <property type="match status" value="6"/>
</dbReference>
<dbReference type="SUPFAM" id="SSF48726">
    <property type="entry name" value="Immunoglobulin"/>
    <property type="match status" value="2"/>
</dbReference>
<dbReference type="CDD" id="cd00063">
    <property type="entry name" value="FN3"/>
    <property type="match status" value="4"/>
</dbReference>
<dbReference type="AlphaFoldDB" id="A0A3B1J687"/>
<dbReference type="PANTHER" id="PTHR14340">
    <property type="entry name" value="MICROFIBRIL-ASSOCIATED GLYCOPROTEIN 3"/>
    <property type="match status" value="1"/>
</dbReference>
<feature type="domain" description="Fibronectin type-III" evidence="4">
    <location>
        <begin position="123"/>
        <end position="218"/>
    </location>
</feature>
<dbReference type="Pfam" id="PF07679">
    <property type="entry name" value="I-set"/>
    <property type="match status" value="2"/>
</dbReference>
<feature type="domain" description="Fibronectin type-III" evidence="4">
    <location>
        <begin position="318"/>
        <end position="410"/>
    </location>
</feature>
<dbReference type="PANTHER" id="PTHR14340:SF13">
    <property type="entry name" value="TITIN"/>
    <property type="match status" value="1"/>
</dbReference>
<name>A0A3B1J687_ASTMX</name>
<dbReference type="SMART" id="SM00409">
    <property type="entry name" value="IG"/>
    <property type="match status" value="1"/>
</dbReference>
<dbReference type="InterPro" id="IPR036116">
    <property type="entry name" value="FN3_sf"/>
</dbReference>
<reference evidence="5" key="4">
    <citation type="submission" date="2025-09" db="UniProtKB">
        <authorList>
            <consortium name="Ensembl"/>
        </authorList>
    </citation>
    <scope>IDENTIFICATION</scope>
</reference>
<evidence type="ECO:0000256" key="2">
    <source>
        <dbReference type="ARBA" id="ARBA00023319"/>
    </source>
</evidence>
<evidence type="ECO:0000313" key="6">
    <source>
        <dbReference type="Proteomes" id="UP000018467"/>
    </source>
</evidence>
<protein>
    <recommendedName>
        <fullName evidence="7">Titin</fullName>
    </recommendedName>
</protein>
<dbReference type="SMART" id="SM00060">
    <property type="entry name" value="FN3"/>
    <property type="match status" value="3"/>
</dbReference>
<keyword evidence="6" id="KW-1185">Reference proteome</keyword>
<dbReference type="GeneTree" id="ENSGT01110000267173"/>
<dbReference type="Ensembl" id="ENSAMXT00000035282.1">
    <property type="protein sequence ID" value="ENSAMXP00000037753.1"/>
    <property type="gene ID" value="ENSAMXG00000034331.1"/>
</dbReference>
<evidence type="ECO:0000259" key="4">
    <source>
        <dbReference type="PROSITE" id="PS50853"/>
    </source>
</evidence>
<feature type="domain" description="Fibronectin type-III" evidence="4">
    <location>
        <begin position="1"/>
        <end position="44"/>
    </location>
</feature>
<dbReference type="InterPro" id="IPR007110">
    <property type="entry name" value="Ig-like_dom"/>
</dbReference>
<proteinExistence type="predicted"/>
<dbReference type="FunFam" id="2.60.40.10:FF:000112">
    <property type="entry name" value="Titin a"/>
    <property type="match status" value="1"/>
</dbReference>
<keyword evidence="1" id="KW-0677">Repeat</keyword>
<dbReference type="CDD" id="cd05748">
    <property type="entry name" value="Ig_Titin_like"/>
    <property type="match status" value="1"/>
</dbReference>
<accession>A0A3B1J687</accession>
<dbReference type="GO" id="GO:0045214">
    <property type="term" value="P:sarcomere organization"/>
    <property type="evidence" value="ECO:0007669"/>
    <property type="project" value="TreeGrafter"/>
</dbReference>
<dbReference type="FunFam" id="2.60.40.10:FF:000002">
    <property type="entry name" value="Titin a"/>
    <property type="match status" value="1"/>
</dbReference>
<reference evidence="5" key="3">
    <citation type="submission" date="2025-08" db="UniProtKB">
        <authorList>
            <consortium name="Ensembl"/>
        </authorList>
    </citation>
    <scope>IDENTIFICATION</scope>
</reference>
<dbReference type="InterPro" id="IPR013783">
    <property type="entry name" value="Ig-like_fold"/>
</dbReference>
<dbReference type="PRINTS" id="PR00014">
    <property type="entry name" value="FNTYPEIII"/>
</dbReference>
<dbReference type="Pfam" id="PF00041">
    <property type="entry name" value="fn3"/>
    <property type="match status" value="2"/>
</dbReference>
<dbReference type="InterPro" id="IPR003961">
    <property type="entry name" value="FN3_dom"/>
</dbReference>
<feature type="domain" description="Ig-like" evidence="3">
    <location>
        <begin position="222"/>
        <end position="311"/>
    </location>
</feature>
<dbReference type="PROSITE" id="PS50835">
    <property type="entry name" value="IG_LIKE"/>
    <property type="match status" value="1"/>
</dbReference>
<dbReference type="InterPro" id="IPR036179">
    <property type="entry name" value="Ig-like_dom_sf"/>
</dbReference>
<dbReference type="FunFam" id="2.60.40.10:FF:000135">
    <property type="entry name" value="Titin a"/>
    <property type="match status" value="1"/>
</dbReference>
<reference evidence="6" key="1">
    <citation type="submission" date="2013-03" db="EMBL/GenBank/DDBJ databases">
        <authorList>
            <person name="Jeffery W."/>
            <person name="Warren W."/>
            <person name="Wilson R.K."/>
        </authorList>
    </citation>
    <scope>NUCLEOTIDE SEQUENCE</scope>
    <source>
        <strain evidence="6">female</strain>
    </source>
</reference>